<dbReference type="EMBL" id="GGEC01065022">
    <property type="protein sequence ID" value="MBX45506.1"/>
    <property type="molecule type" value="Transcribed_RNA"/>
</dbReference>
<organism evidence="1">
    <name type="scientific">Rhizophora mucronata</name>
    <name type="common">Asiatic mangrove</name>
    <dbReference type="NCBI Taxonomy" id="61149"/>
    <lineage>
        <taxon>Eukaryota</taxon>
        <taxon>Viridiplantae</taxon>
        <taxon>Streptophyta</taxon>
        <taxon>Embryophyta</taxon>
        <taxon>Tracheophyta</taxon>
        <taxon>Spermatophyta</taxon>
        <taxon>Magnoliopsida</taxon>
        <taxon>eudicotyledons</taxon>
        <taxon>Gunneridae</taxon>
        <taxon>Pentapetalae</taxon>
        <taxon>rosids</taxon>
        <taxon>fabids</taxon>
        <taxon>Malpighiales</taxon>
        <taxon>Rhizophoraceae</taxon>
        <taxon>Rhizophora</taxon>
    </lineage>
</organism>
<evidence type="ECO:0000313" key="1">
    <source>
        <dbReference type="EMBL" id="MBX45506.1"/>
    </source>
</evidence>
<dbReference type="AlphaFoldDB" id="A0A2P2NSM8"/>
<name>A0A2P2NSM8_RHIMU</name>
<proteinExistence type="predicted"/>
<reference evidence="1" key="1">
    <citation type="submission" date="2018-02" db="EMBL/GenBank/DDBJ databases">
        <title>Rhizophora mucronata_Transcriptome.</title>
        <authorList>
            <person name="Meera S.P."/>
            <person name="Sreeshan A."/>
            <person name="Augustine A."/>
        </authorList>
    </citation>
    <scope>NUCLEOTIDE SEQUENCE</scope>
    <source>
        <tissue evidence="1">Leaf</tissue>
    </source>
</reference>
<accession>A0A2P2NSM8</accession>
<sequence>MPMFCLQKLDIFMYSLFP</sequence>
<protein>
    <submittedName>
        <fullName evidence="1">Uncharacterized protein</fullName>
    </submittedName>
</protein>